<feature type="compositionally biased region" description="Low complexity" evidence="1">
    <location>
        <begin position="548"/>
        <end position="557"/>
    </location>
</feature>
<feature type="compositionally biased region" description="Basic residues" evidence="1">
    <location>
        <begin position="72"/>
        <end position="89"/>
    </location>
</feature>
<evidence type="ECO:0000256" key="1">
    <source>
        <dbReference type="SAM" id="MobiDB-lite"/>
    </source>
</evidence>
<proteinExistence type="predicted"/>
<reference evidence="2" key="1">
    <citation type="journal article" date="2012" name="PLoS ONE">
        <title>Gene sets for utilization of primary and secondary nutrition supplies in the distal gut of endangered iberian lynx.</title>
        <authorList>
            <person name="Alcaide M."/>
            <person name="Messina E."/>
            <person name="Richter M."/>
            <person name="Bargiela R."/>
            <person name="Peplies J."/>
            <person name="Huws S.A."/>
            <person name="Newbold C.J."/>
            <person name="Golyshin P.N."/>
            <person name="Simon M.A."/>
            <person name="Lopez G."/>
            <person name="Yakimov M.M."/>
            <person name="Ferrer M."/>
        </authorList>
    </citation>
    <scope>NUCLEOTIDE SEQUENCE</scope>
</reference>
<feature type="compositionally biased region" description="Basic and acidic residues" evidence="1">
    <location>
        <begin position="268"/>
        <end position="288"/>
    </location>
</feature>
<accession>J9H6X8</accession>
<feature type="compositionally biased region" description="Low complexity" evidence="1">
    <location>
        <begin position="529"/>
        <end position="539"/>
    </location>
</feature>
<feature type="region of interest" description="Disordered" evidence="1">
    <location>
        <begin position="56"/>
        <end position="110"/>
    </location>
</feature>
<name>J9H6X8_9ZZZZ</name>
<evidence type="ECO:0000313" key="2">
    <source>
        <dbReference type="EMBL" id="EJX09925.1"/>
    </source>
</evidence>
<gene>
    <name evidence="2" type="ORF">EVA_01966</name>
</gene>
<dbReference type="AlphaFoldDB" id="J9H6X8"/>
<dbReference type="EMBL" id="AMCI01000289">
    <property type="protein sequence ID" value="EJX09925.1"/>
    <property type="molecule type" value="Genomic_DNA"/>
</dbReference>
<feature type="compositionally biased region" description="Basic and acidic residues" evidence="1">
    <location>
        <begin position="453"/>
        <end position="473"/>
    </location>
</feature>
<organism evidence="2">
    <name type="scientific">gut metagenome</name>
    <dbReference type="NCBI Taxonomy" id="749906"/>
    <lineage>
        <taxon>unclassified sequences</taxon>
        <taxon>metagenomes</taxon>
        <taxon>organismal metagenomes</taxon>
    </lineage>
</organism>
<comment type="caution">
    <text evidence="2">The sequence shown here is derived from an EMBL/GenBank/DDBJ whole genome shotgun (WGS) entry which is preliminary data.</text>
</comment>
<feature type="region of interest" description="Disordered" evidence="1">
    <location>
        <begin position="194"/>
        <end position="569"/>
    </location>
</feature>
<feature type="compositionally biased region" description="Basic and acidic residues" evidence="1">
    <location>
        <begin position="209"/>
        <end position="232"/>
    </location>
</feature>
<sequence>MIFWYFSQERAATNLRTGRQVRTARPGLARSPCFSLYIYARFRLRTNSIHHLKTLDYGRTTGQQPAVDGHPARHGRERHAPSRQRSKGRRVTDQESLGGQQRPPAGGSPRRYVFEFLFQPLEPVERPDPLPFLPCAGRGGAAGSRRFPATGEPVRQDGRAARCAVRGAAARAGTAADPSRAAATAGGCAAAVRRADRTEPAVQVPPGGHRLEQPRRPRRAAGADRGQRDARPDATGLPDRQDRPGAFPLRRHLAQQRQPAFAQARHGRQADRVQPRHPRPGEDAEAVLRLRHHRLRQAGALADGQHGTPGYCHQPGGRAGRSPCQPQPQDQRAGRLPALQGQYPGGEERAYLHTGRDSPAQTGRGGGLPVPFQSQGGGAAQALPGTRAVQRSQDAARISLRRPGQAGDGCVQGEPETDRQSGGAEDLPQAGAYREVPPRTRSRGNGQGLRLGGQERKSLPRLHHMEARREARLHVPQGLQGGARRGVCQARRGERGAGGGQFRGQDRRGYPQPERSPAIRTAAPHRGAETAAGAQAGAERGPETGTEAGAARQAQAQPGCPPMISPAIL</sequence>
<feature type="compositionally biased region" description="Low complexity" evidence="1">
    <location>
        <begin position="255"/>
        <end position="264"/>
    </location>
</feature>
<protein>
    <submittedName>
        <fullName evidence="2">Uncharacterized protein</fullName>
    </submittedName>
</protein>
<feature type="compositionally biased region" description="Basic and acidic residues" evidence="1">
    <location>
        <begin position="346"/>
        <end position="356"/>
    </location>
</feature>
<feature type="compositionally biased region" description="Pro residues" evidence="1">
    <location>
        <begin position="559"/>
        <end position="569"/>
    </location>
</feature>